<feature type="non-terminal residue" evidence="2">
    <location>
        <position position="1"/>
    </location>
</feature>
<dbReference type="SMART" id="SM00367">
    <property type="entry name" value="LRR_CC"/>
    <property type="match status" value="4"/>
</dbReference>
<proteinExistence type="predicted"/>
<dbReference type="PANTHER" id="PTHR13318">
    <property type="entry name" value="PARTNER OF PAIRED, ISOFORM B-RELATED"/>
    <property type="match status" value="1"/>
</dbReference>
<dbReference type="GO" id="GO:0019005">
    <property type="term" value="C:SCF ubiquitin ligase complex"/>
    <property type="evidence" value="ECO:0007669"/>
    <property type="project" value="TreeGrafter"/>
</dbReference>
<gene>
    <name evidence="2" type="ORF">LCGC14_3124270</name>
</gene>
<name>A0A0F8W1M2_9ZZZZ</name>
<sequence>IATIDADLKEVAKINELKHLELWACSKITNTGLAYIAKMKHLEQLSLSSSVTDEGPRHVANLTTLKELSLYLCNQITDDGLAHLAKLKNLNFLLLPKGAAITDAGLAHISELNKLTSLFLYDCDSITDAGLAHIAKIKGLRSLYLSGYITDVGLQHLTELPELSTLGIGKHGTMSDEMAAKLRTARPRLEIWREAVCPPRNSSSTKPLEFSKNISLDMEANAGGYDHESYTSEGKWIQGTGKGIQGRGDYSCSGHTFKPKSIRFNKTLFLRKLSATIPIAIRPNTSWQLTLRLLDSEGEVLKEKISVIEGDDFFHGKKKEIVLSLGRWSGYITKATDFELL</sequence>
<dbReference type="InterPro" id="IPR032675">
    <property type="entry name" value="LRR_dom_sf"/>
</dbReference>
<dbReference type="SUPFAM" id="SSF52047">
    <property type="entry name" value="RNI-like"/>
    <property type="match status" value="1"/>
</dbReference>
<reference evidence="2" key="1">
    <citation type="journal article" date="2015" name="Nature">
        <title>Complex archaea that bridge the gap between prokaryotes and eukaryotes.</title>
        <authorList>
            <person name="Spang A."/>
            <person name="Saw J.H."/>
            <person name="Jorgensen S.L."/>
            <person name="Zaremba-Niedzwiedzka K."/>
            <person name="Martijn J."/>
            <person name="Lind A.E."/>
            <person name="van Eijk R."/>
            <person name="Schleper C."/>
            <person name="Guy L."/>
            <person name="Ettema T.J."/>
        </authorList>
    </citation>
    <scope>NUCLEOTIDE SEQUENCE</scope>
</reference>
<feature type="domain" description="F-box/LRR-repeat protein 15-like leucin rich repeat" evidence="1">
    <location>
        <begin position="51"/>
        <end position="133"/>
    </location>
</feature>
<dbReference type="EMBL" id="LAZR01067986">
    <property type="protein sequence ID" value="KKK50513.1"/>
    <property type="molecule type" value="Genomic_DNA"/>
</dbReference>
<dbReference type="GO" id="GO:0031146">
    <property type="term" value="P:SCF-dependent proteasomal ubiquitin-dependent protein catabolic process"/>
    <property type="evidence" value="ECO:0007669"/>
    <property type="project" value="TreeGrafter"/>
</dbReference>
<comment type="caution">
    <text evidence="2">The sequence shown here is derived from an EMBL/GenBank/DDBJ whole genome shotgun (WGS) entry which is preliminary data.</text>
</comment>
<dbReference type="Pfam" id="PF25372">
    <property type="entry name" value="DUF7885"/>
    <property type="match status" value="1"/>
</dbReference>
<dbReference type="InterPro" id="IPR057207">
    <property type="entry name" value="FBXL15_LRR"/>
</dbReference>
<organism evidence="2">
    <name type="scientific">marine sediment metagenome</name>
    <dbReference type="NCBI Taxonomy" id="412755"/>
    <lineage>
        <taxon>unclassified sequences</taxon>
        <taxon>metagenomes</taxon>
        <taxon>ecological metagenomes</taxon>
    </lineage>
</organism>
<dbReference type="PANTHER" id="PTHR13318:SF190">
    <property type="entry name" value="PARTNER OF PAIRED, ISOFORM B"/>
    <property type="match status" value="1"/>
</dbReference>
<protein>
    <recommendedName>
        <fullName evidence="1">F-box/LRR-repeat protein 15-like leucin rich repeat domain-containing protein</fullName>
    </recommendedName>
</protein>
<dbReference type="InterPro" id="IPR006553">
    <property type="entry name" value="Leu-rich_rpt_Cys-con_subtyp"/>
</dbReference>
<evidence type="ECO:0000313" key="2">
    <source>
        <dbReference type="EMBL" id="KKK50513.1"/>
    </source>
</evidence>
<feature type="non-terminal residue" evidence="2">
    <location>
        <position position="341"/>
    </location>
</feature>
<dbReference type="Gene3D" id="3.80.10.10">
    <property type="entry name" value="Ribonuclease Inhibitor"/>
    <property type="match status" value="3"/>
</dbReference>
<evidence type="ECO:0000259" key="1">
    <source>
        <dbReference type="Pfam" id="PF25372"/>
    </source>
</evidence>
<dbReference type="AlphaFoldDB" id="A0A0F8W1M2"/>
<accession>A0A0F8W1M2</accession>